<feature type="domain" description="AB hydrolase-1" evidence="1">
    <location>
        <begin position="13"/>
        <end position="126"/>
    </location>
</feature>
<keyword evidence="2" id="KW-0378">Hydrolase</keyword>
<dbReference type="SUPFAM" id="SSF53474">
    <property type="entry name" value="alpha/beta-Hydrolases"/>
    <property type="match status" value="1"/>
</dbReference>
<dbReference type="InterPro" id="IPR000073">
    <property type="entry name" value="AB_hydrolase_1"/>
</dbReference>
<accession>A0A0X2NQI7</accession>
<proteinExistence type="predicted"/>
<dbReference type="EMBL" id="FAUH01000016">
    <property type="protein sequence ID" value="CUU66971.1"/>
    <property type="molecule type" value="Genomic_DNA"/>
</dbReference>
<evidence type="ECO:0000259" key="1">
    <source>
        <dbReference type="Pfam" id="PF12697"/>
    </source>
</evidence>
<dbReference type="RefSeq" id="WP_176702239.1">
    <property type="nucleotide sequence ID" value="NZ_FAUH01000016.1"/>
</dbReference>
<protein>
    <submittedName>
        <fullName evidence="2">Alpha/beta hydrolase family</fullName>
    </submittedName>
</protein>
<dbReference type="Pfam" id="PF12697">
    <property type="entry name" value="Abhydrolase_6"/>
    <property type="match status" value="1"/>
</dbReference>
<dbReference type="GO" id="GO:0016787">
    <property type="term" value="F:hydrolase activity"/>
    <property type="evidence" value="ECO:0007669"/>
    <property type="project" value="UniProtKB-KW"/>
</dbReference>
<keyword evidence="3" id="KW-1185">Reference proteome</keyword>
<gene>
    <name evidence="2" type="ORF">CVAR292_02324</name>
</gene>
<reference evidence="3" key="1">
    <citation type="submission" date="2015-11" db="EMBL/GenBank/DDBJ databases">
        <authorList>
            <person name="Dugat-Bony E."/>
        </authorList>
    </citation>
    <scope>NUCLEOTIDE SEQUENCE [LARGE SCALE GENOMIC DNA]</scope>
    <source>
        <strain evidence="3">Mu292</strain>
    </source>
</reference>
<organism evidence="2 3">
    <name type="scientific">Corynebacterium variabile</name>
    <dbReference type="NCBI Taxonomy" id="1727"/>
    <lineage>
        <taxon>Bacteria</taxon>
        <taxon>Bacillati</taxon>
        <taxon>Actinomycetota</taxon>
        <taxon>Actinomycetes</taxon>
        <taxon>Mycobacteriales</taxon>
        <taxon>Corynebacteriaceae</taxon>
        <taxon>Corynebacterium</taxon>
    </lineage>
</organism>
<sequence length="200" mass="21518">MIVENISAPVTLVLHHPHFFSAGYRKAWSELTGCNIIAFDAPFHGENRNDQSYRDFAADTVARARELVDTPLVVAGVSQGGVIAQESAGQPGVVGVIGISTTRRAADDEERSSMNGLIDVWGADGGPQPVAKIIAATSNNSQQPAYSEMVDAVLAMTKEQVAHTIPLLEDRRGGIELVLTWLRLVRCSHGTAPNIAHDFY</sequence>
<dbReference type="Proteomes" id="UP000182498">
    <property type="component" value="Unassembled WGS sequence"/>
</dbReference>
<dbReference type="Gene3D" id="3.40.50.1820">
    <property type="entry name" value="alpha/beta hydrolase"/>
    <property type="match status" value="1"/>
</dbReference>
<name>A0A0X2NQI7_9CORY</name>
<dbReference type="AlphaFoldDB" id="A0A0X2NQI7"/>
<evidence type="ECO:0000313" key="2">
    <source>
        <dbReference type="EMBL" id="CUU66971.1"/>
    </source>
</evidence>
<dbReference type="InterPro" id="IPR029058">
    <property type="entry name" value="AB_hydrolase_fold"/>
</dbReference>
<evidence type="ECO:0000313" key="3">
    <source>
        <dbReference type="Proteomes" id="UP000182498"/>
    </source>
</evidence>